<evidence type="ECO:0000313" key="2">
    <source>
        <dbReference type="EMBL" id="OOM13519.1"/>
    </source>
</evidence>
<sequence length="47" mass="5349">MVVNRPGADNPMQKGVRRQKLHDKQNNVGGNSKNKPEYENFKGEPIQ</sequence>
<dbReference type="Proteomes" id="UP000191154">
    <property type="component" value="Unassembled WGS sequence"/>
</dbReference>
<feature type="region of interest" description="Disordered" evidence="1">
    <location>
        <begin position="1"/>
        <end position="47"/>
    </location>
</feature>
<feature type="compositionally biased region" description="Basic and acidic residues" evidence="1">
    <location>
        <begin position="34"/>
        <end position="47"/>
    </location>
</feature>
<dbReference type="NCBIfam" id="NF040919">
    <property type="entry name" value="Clostri_philic"/>
    <property type="match status" value="1"/>
</dbReference>
<organism evidence="2 3">
    <name type="scientific">Clostridium saccharobutylicum</name>
    <dbReference type="NCBI Taxonomy" id="169679"/>
    <lineage>
        <taxon>Bacteria</taxon>
        <taxon>Bacillati</taxon>
        <taxon>Bacillota</taxon>
        <taxon>Clostridia</taxon>
        <taxon>Eubacteriales</taxon>
        <taxon>Clostridiaceae</taxon>
        <taxon>Clostridium</taxon>
    </lineage>
</organism>
<name>A0A1S8NAL3_CLOSA</name>
<comment type="caution">
    <text evidence="2">The sequence shown here is derived from an EMBL/GenBank/DDBJ whole genome shotgun (WGS) entry which is preliminary data.</text>
</comment>
<dbReference type="AlphaFoldDB" id="A0A1S8NAL3"/>
<dbReference type="RefSeq" id="WP_176127490.1">
    <property type="nucleotide sequence ID" value="NZ_LZYZ01000003.1"/>
</dbReference>
<dbReference type="EMBL" id="LZYZ01000003">
    <property type="protein sequence ID" value="OOM13519.1"/>
    <property type="molecule type" value="Genomic_DNA"/>
</dbReference>
<evidence type="ECO:0000313" key="3">
    <source>
        <dbReference type="Proteomes" id="UP000191154"/>
    </source>
</evidence>
<gene>
    <name evidence="2" type="ORF">CLOSAC_16050</name>
</gene>
<reference evidence="2 3" key="1">
    <citation type="submission" date="2016-05" db="EMBL/GenBank/DDBJ databases">
        <title>Microbial solvent formation.</title>
        <authorList>
            <person name="Poehlein A."/>
            <person name="Montoya Solano J.D."/>
            <person name="Flitsch S."/>
            <person name="Krabben P."/>
            <person name="Duerre P."/>
            <person name="Daniel R."/>
        </authorList>
    </citation>
    <scope>NUCLEOTIDE SEQUENCE [LARGE SCALE GENOMIC DNA]</scope>
    <source>
        <strain evidence="2 3">L1-8</strain>
    </source>
</reference>
<evidence type="ECO:0000256" key="1">
    <source>
        <dbReference type="SAM" id="MobiDB-lite"/>
    </source>
</evidence>
<proteinExistence type="predicted"/>
<protein>
    <submittedName>
        <fullName evidence="2">Uncharacterized protein</fullName>
    </submittedName>
</protein>
<accession>A0A1S8NAL3</accession>